<dbReference type="SUPFAM" id="SSF53850">
    <property type="entry name" value="Periplasmic binding protein-like II"/>
    <property type="match status" value="1"/>
</dbReference>
<dbReference type="InterPro" id="IPR036390">
    <property type="entry name" value="WH_DNA-bd_sf"/>
</dbReference>
<dbReference type="Proteomes" id="UP000606921">
    <property type="component" value="Unassembled WGS sequence"/>
</dbReference>
<keyword evidence="5" id="KW-0804">Transcription</keyword>
<dbReference type="InterPro" id="IPR000847">
    <property type="entry name" value="LysR_HTH_N"/>
</dbReference>
<dbReference type="InterPro" id="IPR005119">
    <property type="entry name" value="LysR_subst-bd"/>
</dbReference>
<accession>A0ABN7JV13</accession>
<evidence type="ECO:0000259" key="6">
    <source>
        <dbReference type="PROSITE" id="PS50931"/>
    </source>
</evidence>
<keyword evidence="3" id="KW-0238">DNA-binding</keyword>
<dbReference type="SUPFAM" id="SSF46785">
    <property type="entry name" value="Winged helix' DNA-binding domain"/>
    <property type="match status" value="1"/>
</dbReference>
<dbReference type="Pfam" id="PF00126">
    <property type="entry name" value="HTH_1"/>
    <property type="match status" value="1"/>
</dbReference>
<evidence type="ECO:0000256" key="2">
    <source>
        <dbReference type="ARBA" id="ARBA00023015"/>
    </source>
</evidence>
<dbReference type="RefSeq" id="WP_142593625.1">
    <property type="nucleotide sequence ID" value="NZ_CABFWF030000014.1"/>
</dbReference>
<comment type="similarity">
    <text evidence="1">Belongs to the LysR transcriptional regulatory family.</text>
</comment>
<dbReference type="PRINTS" id="PR00039">
    <property type="entry name" value="HTHLYSR"/>
</dbReference>
<gene>
    <name evidence="7" type="ORF">REJC140_01542</name>
</gene>
<dbReference type="InterPro" id="IPR036388">
    <property type="entry name" value="WH-like_DNA-bd_sf"/>
</dbReference>
<dbReference type="PANTHER" id="PTHR30293:SF0">
    <property type="entry name" value="NITROGEN ASSIMILATION REGULATORY PROTEIN NAC"/>
    <property type="match status" value="1"/>
</dbReference>
<dbReference type="EMBL" id="CABFWF030000014">
    <property type="protein sequence ID" value="CAD7049679.1"/>
    <property type="molecule type" value="Genomic_DNA"/>
</dbReference>
<feature type="domain" description="HTH lysR-type" evidence="6">
    <location>
        <begin position="1"/>
        <end position="58"/>
    </location>
</feature>
<name>A0ABN7JV13_9HYPH</name>
<dbReference type="PROSITE" id="PS50931">
    <property type="entry name" value="HTH_LYSR"/>
    <property type="match status" value="1"/>
</dbReference>
<evidence type="ECO:0000256" key="4">
    <source>
        <dbReference type="ARBA" id="ARBA00023159"/>
    </source>
</evidence>
<protein>
    <submittedName>
        <fullName evidence="7">LysR family transcriptional regulator</fullName>
    </submittedName>
</protein>
<reference evidence="7 8" key="1">
    <citation type="submission" date="2020-11" db="EMBL/GenBank/DDBJ databases">
        <authorList>
            <person name="Lassalle F."/>
        </authorList>
    </citation>
    <scope>NUCLEOTIDE SEQUENCE [LARGE SCALE GENOMIC DNA]</scope>
    <source>
        <strain evidence="7 8">JC140</strain>
    </source>
</reference>
<dbReference type="PANTHER" id="PTHR30293">
    <property type="entry name" value="TRANSCRIPTIONAL REGULATORY PROTEIN NAC-RELATED"/>
    <property type="match status" value="1"/>
</dbReference>
<evidence type="ECO:0000313" key="8">
    <source>
        <dbReference type="Proteomes" id="UP000606921"/>
    </source>
</evidence>
<evidence type="ECO:0000313" key="7">
    <source>
        <dbReference type="EMBL" id="CAD7049679.1"/>
    </source>
</evidence>
<dbReference type="Gene3D" id="1.10.10.10">
    <property type="entry name" value="Winged helix-like DNA-binding domain superfamily/Winged helix DNA-binding domain"/>
    <property type="match status" value="1"/>
</dbReference>
<keyword evidence="2" id="KW-0805">Transcription regulation</keyword>
<evidence type="ECO:0000256" key="3">
    <source>
        <dbReference type="ARBA" id="ARBA00023125"/>
    </source>
</evidence>
<proteinExistence type="inferred from homology"/>
<dbReference type="Gene3D" id="3.40.190.290">
    <property type="match status" value="1"/>
</dbReference>
<keyword evidence="8" id="KW-1185">Reference proteome</keyword>
<organism evidence="7 8">
    <name type="scientific">Pseudorhizobium endolithicum</name>
    <dbReference type="NCBI Taxonomy" id="1191678"/>
    <lineage>
        <taxon>Bacteria</taxon>
        <taxon>Pseudomonadati</taxon>
        <taxon>Pseudomonadota</taxon>
        <taxon>Alphaproteobacteria</taxon>
        <taxon>Hyphomicrobiales</taxon>
        <taxon>Rhizobiaceae</taxon>
        <taxon>Rhizobium/Agrobacterium group</taxon>
        <taxon>Pseudorhizobium</taxon>
    </lineage>
</organism>
<dbReference type="Pfam" id="PF03466">
    <property type="entry name" value="LysR_substrate"/>
    <property type="match status" value="1"/>
</dbReference>
<keyword evidence="4" id="KW-0010">Activator</keyword>
<evidence type="ECO:0000256" key="1">
    <source>
        <dbReference type="ARBA" id="ARBA00009437"/>
    </source>
</evidence>
<sequence>MDVKQLRYFVAIVDCGGFSQASRELNIAQPALSQQIARLEYEVGAPLFVRSSRGVTPTAKGITLHRQAKFILRQIEQAITMTREAETQISGRVTLGLPPTTSAQIGVGLVERLNRRYPGIVVNLIEGLSGNLRNLAVAGDLDLAVLFTPSAVPSWEETEFLREELFLVYPRDRKLLPDDITSVTVRDLLEVPLILPSPQHGLRRRVDLEFERLNLTCNPVAEIDSLSILMQCLQRGMGATVKPMAAVNVHGPAQASQWRCLPFRGMSMTRLNYLYAPPRETVAPAVSVVHEELLNIASEEILSRRWRGVTWTGPDRAA</sequence>
<comment type="caution">
    <text evidence="7">The sequence shown here is derived from an EMBL/GenBank/DDBJ whole genome shotgun (WGS) entry which is preliminary data.</text>
</comment>
<evidence type="ECO:0000256" key="5">
    <source>
        <dbReference type="ARBA" id="ARBA00023163"/>
    </source>
</evidence>